<dbReference type="SUPFAM" id="SSF47473">
    <property type="entry name" value="EF-hand"/>
    <property type="match status" value="1"/>
</dbReference>
<feature type="domain" description="EF-hand" evidence="5">
    <location>
        <begin position="1244"/>
        <end position="1279"/>
    </location>
</feature>
<keyword evidence="2" id="KW-0106">Calcium</keyword>
<evidence type="ECO:0000313" key="6">
    <source>
        <dbReference type="EMBL" id="KAF0685678.1"/>
    </source>
</evidence>
<feature type="domain" description="EF-hand" evidence="5">
    <location>
        <begin position="1280"/>
        <end position="1315"/>
    </location>
</feature>
<dbReference type="InterPro" id="IPR002048">
    <property type="entry name" value="EF_hand_dom"/>
</dbReference>
<reference evidence="6" key="2">
    <citation type="submission" date="2019-06" db="EMBL/GenBank/DDBJ databases">
        <title>Genomics analysis of Aphanomyces spp. identifies a new class of oomycete effector associated with host adaptation.</title>
        <authorList>
            <person name="Gaulin E."/>
        </authorList>
    </citation>
    <scope>NUCLEOTIDE SEQUENCE</scope>
    <source>
        <strain evidence="6">CBS 578.67</strain>
    </source>
</reference>
<dbReference type="InterPro" id="IPR051242">
    <property type="entry name" value="WD-EF-hand_domain"/>
</dbReference>
<dbReference type="PROSITE" id="PS50294">
    <property type="entry name" value="WD_REPEATS_REGION"/>
    <property type="match status" value="1"/>
</dbReference>
<feature type="repeat" description="WD" evidence="3">
    <location>
        <begin position="290"/>
        <end position="330"/>
    </location>
</feature>
<dbReference type="SMART" id="SM00054">
    <property type="entry name" value="EFh"/>
    <property type="match status" value="4"/>
</dbReference>
<feature type="region of interest" description="Disordered" evidence="4">
    <location>
        <begin position="1061"/>
        <end position="1117"/>
    </location>
</feature>
<dbReference type="Pfam" id="PF00400">
    <property type="entry name" value="WD40"/>
    <property type="match status" value="4"/>
</dbReference>
<feature type="repeat" description="WD" evidence="3">
    <location>
        <begin position="798"/>
        <end position="830"/>
    </location>
</feature>
<protein>
    <submittedName>
        <fullName evidence="7">Aste57867_22463 protein</fullName>
    </submittedName>
</protein>
<dbReference type="EMBL" id="CAADRA010007086">
    <property type="protein sequence ID" value="VFT99123.1"/>
    <property type="molecule type" value="Genomic_DNA"/>
</dbReference>
<dbReference type="OrthoDB" id="186625at2759"/>
<feature type="compositionally biased region" description="Polar residues" evidence="4">
    <location>
        <begin position="890"/>
        <end position="910"/>
    </location>
</feature>
<name>A0A485LM08_9STRA</name>
<dbReference type="InterPro" id="IPR018247">
    <property type="entry name" value="EF_Hand_1_Ca_BS"/>
</dbReference>
<dbReference type="Gene3D" id="2.130.10.10">
    <property type="entry name" value="YVTN repeat-like/Quinoprotein amine dehydrogenase"/>
    <property type="match status" value="3"/>
</dbReference>
<reference evidence="7 8" key="1">
    <citation type="submission" date="2019-03" db="EMBL/GenBank/DDBJ databases">
        <authorList>
            <person name="Gaulin E."/>
            <person name="Dumas B."/>
        </authorList>
    </citation>
    <scope>NUCLEOTIDE SEQUENCE [LARGE SCALE GENOMIC DNA]</scope>
    <source>
        <strain evidence="7">CBS 568.67</strain>
    </source>
</reference>
<feature type="compositionally biased region" description="Basic and acidic residues" evidence="4">
    <location>
        <begin position="756"/>
        <end position="774"/>
    </location>
</feature>
<dbReference type="InterPro" id="IPR011992">
    <property type="entry name" value="EF-hand-dom_pair"/>
</dbReference>
<feature type="region of interest" description="Disordered" evidence="4">
    <location>
        <begin position="756"/>
        <end position="785"/>
    </location>
</feature>
<feature type="region of interest" description="Disordered" evidence="4">
    <location>
        <begin position="875"/>
        <end position="910"/>
    </location>
</feature>
<dbReference type="PROSITE" id="PS50082">
    <property type="entry name" value="WD_REPEATS_2"/>
    <property type="match status" value="4"/>
</dbReference>
<evidence type="ECO:0000259" key="5">
    <source>
        <dbReference type="PROSITE" id="PS50222"/>
    </source>
</evidence>
<evidence type="ECO:0000256" key="2">
    <source>
        <dbReference type="ARBA" id="ARBA00022837"/>
    </source>
</evidence>
<evidence type="ECO:0000256" key="1">
    <source>
        <dbReference type="ARBA" id="ARBA00022737"/>
    </source>
</evidence>
<evidence type="ECO:0000313" key="7">
    <source>
        <dbReference type="EMBL" id="VFT99123.1"/>
    </source>
</evidence>
<dbReference type="CDD" id="cd00051">
    <property type="entry name" value="EFh"/>
    <property type="match status" value="2"/>
</dbReference>
<organism evidence="7 8">
    <name type="scientific">Aphanomyces stellatus</name>
    <dbReference type="NCBI Taxonomy" id="120398"/>
    <lineage>
        <taxon>Eukaryota</taxon>
        <taxon>Sar</taxon>
        <taxon>Stramenopiles</taxon>
        <taxon>Oomycota</taxon>
        <taxon>Saprolegniomycetes</taxon>
        <taxon>Saprolegniales</taxon>
        <taxon>Verrucalvaceae</taxon>
        <taxon>Aphanomyces</taxon>
    </lineage>
</organism>
<feature type="compositionally biased region" description="Basic and acidic residues" evidence="4">
    <location>
        <begin position="1103"/>
        <end position="1117"/>
    </location>
</feature>
<gene>
    <name evidence="7" type="primary">Aste57867_22463</name>
    <name evidence="6" type="ORF">As57867_022393</name>
    <name evidence="7" type="ORF">ASTE57867_22463</name>
</gene>
<keyword evidence="8" id="KW-1185">Reference proteome</keyword>
<evidence type="ECO:0000256" key="4">
    <source>
        <dbReference type="SAM" id="MobiDB-lite"/>
    </source>
</evidence>
<dbReference type="Proteomes" id="UP000332933">
    <property type="component" value="Unassembled WGS sequence"/>
</dbReference>
<dbReference type="InterPro" id="IPR001680">
    <property type="entry name" value="WD40_rpt"/>
</dbReference>
<proteinExistence type="predicted"/>
<keyword evidence="1" id="KW-0677">Repeat</keyword>
<dbReference type="GO" id="GO:0005509">
    <property type="term" value="F:calcium ion binding"/>
    <property type="evidence" value="ECO:0007669"/>
    <property type="project" value="InterPro"/>
</dbReference>
<dbReference type="InterPro" id="IPR036322">
    <property type="entry name" value="WD40_repeat_dom_sf"/>
</dbReference>
<dbReference type="Gene3D" id="1.10.238.10">
    <property type="entry name" value="EF-hand"/>
    <property type="match status" value="2"/>
</dbReference>
<feature type="repeat" description="WD" evidence="3">
    <location>
        <begin position="589"/>
        <end position="621"/>
    </location>
</feature>
<dbReference type="EMBL" id="VJMH01007060">
    <property type="protein sequence ID" value="KAF0685678.1"/>
    <property type="molecule type" value="Genomic_DNA"/>
</dbReference>
<sequence length="1429" mass="161348">MAAINRKSNSCLGIMMRLRVEALSDIKRDFERFGHEGLNLDAFVGVLLDRLAWTDETVVALVYELVELFNHIVINGQGTMVWEDFTTALIDAGMTSGMEDNPWRDMKYEENVLYLDRTSRQPKHVQYIPELRKLFVFEGSRPVLQVYDPAAILASETSSESLDDPNNASSHLPMTHEIHPLAYMPGYRRDQDAVRSEHSPVQVIKYLTKLDVLAISAGDLKLSFWNCAIMFTSEIPSPIALLPTEHPIRVLEWAPAAFKLFAVSVDNLIQVFTITPKDNKQFTIMCTDILDLHTDIVQDLLLVNDETLISCSMDSLIKVWDPNTLECKSTRVGHKRGIRTLSRHSSTVFVSAGFEMDMLGWDVSGLSIAPIFRLCGHLAPVVAMHIAQGFDQGLSVDEDGWFKWWNLKNLISVEENDRCLQTFRFGNEQYPWKPTSFTLFHNAATVLACGFRLKWIQRVRLKPKTIASNAVLYNDTSFTILTTTDKEIQIWDAIDGHLLHVYRNVSRTDITHVDFDTSQRKFIVVNQGGEVFVCNAATGALIKTFNRHLSQVSCLRYCQEDGCVLTASWDKSLRVYDDRSANPLLRSISDAHESDIKCLAYSHALSLVATGSSDGHVKVWDYVYFLLDQAHTPCEGDGEVNCLAFLDPFPLLVVGHESGAVHMYSVRPHTQHQPLFTFHSLSPLCVIESFYDETGGDELLDGISRGQHLLFAGDHAGLLHCWNLNRVLDEVDIHAVPEDQLPINNESYNPRRRILREGKNSSRVDATRPHERQASHLGSDNQASHGVPESALELVVEWKAHTMGIRHLCFVEDPRCIFTCSYDKSTKVWSYTGDCLGILCGDKDTFWHLAVDTEGVSARKTAFATTLWETLKAQKEAQATATPNKPLKKASSSRMKSLAKQTSMPALDTQRSMVLPSEKDRLFGQLRGETTWKKPDIQIAREQAWEIEAAKYKTRMEKIFNVKHANEAAAPPSSIVLDRLDDAGEPKSALTTLPQLNSMQRSQAPYDDKDNWKIDSLNRQKMIYNHLYTETCRTAKQLQGKRQPKLLLETIDTTPSAFLLAKFGPEPTKKPTHKPVPRQRNVREKPSKLQVSKSLPALHKGPRKELSVPKHLPELPKNQHVDQIETIIQDASTFKHAPICVPSIETAQRPLHATPSMLRYEKLIEEPDENESATPETPHVFKPPRVLKKRGSESTRHIDMQMRHKAPAITIDKQANAGPETTKEQVAADQTLLLQKTFGPYSKESVLEVCKLFLDIDTNRSGSIETKEFVDILVKSQGEEMKDAMEALFHRMDHDGNGLLDMAEMLKAVFPKANARVREDMISYSILALNAAIAAKPKKDLSQEAIDDLTQLFRIFDKDNSGSIEPDELLQGLRANESFYAGRHEYGANNNVGRVTVEDVERLFRQYDTNANASLELPEFIELLRDYFD</sequence>
<accession>A0A485LM08</accession>
<feature type="repeat" description="WD" evidence="3">
    <location>
        <begin position="545"/>
        <end position="586"/>
    </location>
</feature>
<dbReference type="PANTHER" id="PTHR44324">
    <property type="entry name" value="WD40 REPEAT DOMAIN 95"/>
    <property type="match status" value="1"/>
</dbReference>
<dbReference type="PROSITE" id="PS50222">
    <property type="entry name" value="EF_HAND_2"/>
    <property type="match status" value="3"/>
</dbReference>
<dbReference type="InterPro" id="IPR015943">
    <property type="entry name" value="WD40/YVTN_repeat-like_dom_sf"/>
</dbReference>
<dbReference type="PANTHER" id="PTHR44324:SF4">
    <property type="entry name" value="WD40 REPEAT DOMAIN 95"/>
    <property type="match status" value="1"/>
</dbReference>
<evidence type="ECO:0000313" key="8">
    <source>
        <dbReference type="Proteomes" id="UP000332933"/>
    </source>
</evidence>
<dbReference type="PROSITE" id="PS00018">
    <property type="entry name" value="EF_HAND_1"/>
    <property type="match status" value="3"/>
</dbReference>
<dbReference type="Pfam" id="PF13499">
    <property type="entry name" value="EF-hand_7"/>
    <property type="match status" value="2"/>
</dbReference>
<dbReference type="SUPFAM" id="SSF50978">
    <property type="entry name" value="WD40 repeat-like"/>
    <property type="match status" value="2"/>
</dbReference>
<feature type="domain" description="EF-hand" evidence="5">
    <location>
        <begin position="1344"/>
        <end position="1379"/>
    </location>
</feature>
<evidence type="ECO:0000256" key="3">
    <source>
        <dbReference type="PROSITE-ProRule" id="PRU00221"/>
    </source>
</evidence>
<keyword evidence="3" id="KW-0853">WD repeat</keyword>
<dbReference type="SMART" id="SM00320">
    <property type="entry name" value="WD40"/>
    <property type="match status" value="10"/>
</dbReference>